<dbReference type="Proteomes" id="UP000886724">
    <property type="component" value="Unassembled WGS sequence"/>
</dbReference>
<evidence type="ECO:0000256" key="1">
    <source>
        <dbReference type="SAM" id="Phobius"/>
    </source>
</evidence>
<proteinExistence type="predicted"/>
<organism evidence="2 3">
    <name type="scientific">Candidatus Erysipelatoclostridium merdavium</name>
    <dbReference type="NCBI Taxonomy" id="2838566"/>
    <lineage>
        <taxon>Bacteria</taxon>
        <taxon>Bacillati</taxon>
        <taxon>Bacillota</taxon>
        <taxon>Erysipelotrichia</taxon>
        <taxon>Erysipelotrichales</taxon>
        <taxon>Erysipelotrichales incertae sedis</taxon>
    </lineage>
</organism>
<reference evidence="2" key="1">
    <citation type="journal article" date="2021" name="PeerJ">
        <title>Extensive microbial diversity within the chicken gut microbiome revealed by metagenomics and culture.</title>
        <authorList>
            <person name="Gilroy R."/>
            <person name="Ravi A."/>
            <person name="Getino M."/>
            <person name="Pursley I."/>
            <person name="Horton D.L."/>
            <person name="Alikhan N.F."/>
            <person name="Baker D."/>
            <person name="Gharbi K."/>
            <person name="Hall N."/>
            <person name="Watson M."/>
            <person name="Adriaenssens E.M."/>
            <person name="Foster-Nyarko E."/>
            <person name="Jarju S."/>
            <person name="Secka A."/>
            <person name="Antonio M."/>
            <person name="Oren A."/>
            <person name="Chaudhuri R.R."/>
            <person name="La Ragione R."/>
            <person name="Hildebrand F."/>
            <person name="Pallen M.J."/>
        </authorList>
    </citation>
    <scope>NUCLEOTIDE SEQUENCE</scope>
    <source>
        <strain evidence="2">ChiGjej1B1-14440</strain>
    </source>
</reference>
<feature type="transmembrane region" description="Helical" evidence="1">
    <location>
        <begin position="92"/>
        <end position="111"/>
    </location>
</feature>
<feature type="transmembrane region" description="Helical" evidence="1">
    <location>
        <begin position="12"/>
        <end position="28"/>
    </location>
</feature>
<comment type="caution">
    <text evidence="2">The sequence shown here is derived from an EMBL/GenBank/DDBJ whole genome shotgun (WGS) entry which is preliminary data.</text>
</comment>
<keyword evidence="1" id="KW-0812">Transmembrane</keyword>
<gene>
    <name evidence="2" type="ORF">H9980_02325</name>
</gene>
<keyword evidence="1" id="KW-0472">Membrane</keyword>
<keyword evidence="1" id="KW-1133">Transmembrane helix</keyword>
<sequence>MNEKTVMSHSKYVFLVALAIAGVVSLIVSDISYLIGMIVGYIVSLIVFKMIIKISDLILALSTSTISLVVVLFFAKLFVYGAGFFIAIKVSWINIITVFLGYFIIQATIYIDAYRNDRLEKTQNS</sequence>
<reference evidence="2" key="2">
    <citation type="submission" date="2021-04" db="EMBL/GenBank/DDBJ databases">
        <authorList>
            <person name="Gilroy R."/>
        </authorList>
    </citation>
    <scope>NUCLEOTIDE SEQUENCE</scope>
    <source>
        <strain evidence="2">ChiGjej1B1-14440</strain>
    </source>
</reference>
<feature type="transmembrane region" description="Helical" evidence="1">
    <location>
        <begin position="59"/>
        <end position="86"/>
    </location>
</feature>
<name>A0A9D1XKE3_9FIRM</name>
<evidence type="ECO:0000313" key="2">
    <source>
        <dbReference type="EMBL" id="HIX80791.1"/>
    </source>
</evidence>
<dbReference type="EMBL" id="DXET01000059">
    <property type="protein sequence ID" value="HIX80791.1"/>
    <property type="molecule type" value="Genomic_DNA"/>
</dbReference>
<accession>A0A9D1XKE3</accession>
<dbReference type="AlphaFoldDB" id="A0A9D1XKE3"/>
<feature type="transmembrane region" description="Helical" evidence="1">
    <location>
        <begin position="34"/>
        <end position="52"/>
    </location>
</feature>
<protein>
    <submittedName>
        <fullName evidence="2">Uncharacterized protein</fullName>
    </submittedName>
</protein>
<evidence type="ECO:0000313" key="3">
    <source>
        <dbReference type="Proteomes" id="UP000886724"/>
    </source>
</evidence>